<evidence type="ECO:0000256" key="3">
    <source>
        <dbReference type="ARBA" id="ARBA00022729"/>
    </source>
</evidence>
<dbReference type="PANTHER" id="PTHR30483:SF6">
    <property type="entry name" value="PERIPLASMIC BINDING PROTEIN OF ABC TRANSPORTER FOR NATURAL AMINO ACIDS"/>
    <property type="match status" value="1"/>
</dbReference>
<name>A0ABQ3FVU3_9BURK</name>
<feature type="domain" description="Leucine-binding protein" evidence="5">
    <location>
        <begin position="17"/>
        <end position="330"/>
    </location>
</feature>
<dbReference type="EMBL" id="BMYK01000002">
    <property type="protein sequence ID" value="GHC71591.1"/>
    <property type="molecule type" value="Genomic_DNA"/>
</dbReference>
<organism evidence="6 7">
    <name type="scientific">Pseudorhodoferax aquiterrae</name>
    <dbReference type="NCBI Taxonomy" id="747304"/>
    <lineage>
        <taxon>Bacteria</taxon>
        <taxon>Pseudomonadati</taxon>
        <taxon>Pseudomonadota</taxon>
        <taxon>Betaproteobacteria</taxon>
        <taxon>Burkholderiales</taxon>
        <taxon>Comamonadaceae</taxon>
    </lineage>
</organism>
<dbReference type="PANTHER" id="PTHR30483">
    <property type="entry name" value="LEUCINE-SPECIFIC-BINDING PROTEIN"/>
    <property type="match status" value="1"/>
</dbReference>
<sequence>MVFLAAAALAACNGGTPVRIGFLGGAATQGFSVSEDGRNGAMLAVEELNRAGGVHGRPLELVVRDIALDKDHAQAMAAALLSARVRAVVGPFTSTQALAVLPQADAAGTLLVSPTANAPELGGRDDHFIRLNGALADSARAYAELLVGRGQRRVAVAFDQANAAYSGPWLSAFRISLAALGGQVAAEVAYVSGPALSSSAVARALLRHPSDALLFIGRGADAALLAQQVRKQGSAVPLAAAEWAAADALLELGGRAVEGLLTALPYDPSDRTARYQAFQRSYRARYEREPGFGALGSYDAVMVLAQAMERAERGESLKEAVLRHGPYQGLQRAIAIDRFGDSRPPLHFVVVEGGAFVSLR</sequence>
<dbReference type="PRINTS" id="PR00337">
    <property type="entry name" value="LEUILEVALBP"/>
</dbReference>
<dbReference type="InterPro" id="IPR000709">
    <property type="entry name" value="Leu_Ile_Val-bd"/>
</dbReference>
<evidence type="ECO:0000256" key="1">
    <source>
        <dbReference type="ARBA" id="ARBA00010062"/>
    </source>
</evidence>
<keyword evidence="7" id="KW-1185">Reference proteome</keyword>
<proteinExistence type="inferred from homology"/>
<accession>A0ABQ3FVU3</accession>
<comment type="similarity">
    <text evidence="1">Belongs to the leucine-binding protein family.</text>
</comment>
<evidence type="ECO:0000313" key="7">
    <source>
        <dbReference type="Proteomes" id="UP000626210"/>
    </source>
</evidence>
<protein>
    <submittedName>
        <fullName evidence="6">ABC transporter substrate-binding protein</fullName>
    </submittedName>
</protein>
<dbReference type="InterPro" id="IPR028082">
    <property type="entry name" value="Peripla_BP_I"/>
</dbReference>
<dbReference type="Pfam" id="PF13458">
    <property type="entry name" value="Peripla_BP_6"/>
    <property type="match status" value="1"/>
</dbReference>
<dbReference type="Proteomes" id="UP000626210">
    <property type="component" value="Unassembled WGS sequence"/>
</dbReference>
<evidence type="ECO:0000313" key="6">
    <source>
        <dbReference type="EMBL" id="GHC71591.1"/>
    </source>
</evidence>
<dbReference type="InterPro" id="IPR028081">
    <property type="entry name" value="Leu-bd"/>
</dbReference>
<keyword evidence="3" id="KW-0732">Signal</keyword>
<gene>
    <name evidence="6" type="ORF">GCM10007320_06750</name>
</gene>
<dbReference type="SUPFAM" id="SSF53822">
    <property type="entry name" value="Periplasmic binding protein-like I"/>
    <property type="match status" value="1"/>
</dbReference>
<dbReference type="InterPro" id="IPR051010">
    <property type="entry name" value="BCAA_transport"/>
</dbReference>
<keyword evidence="2" id="KW-0813">Transport</keyword>
<evidence type="ECO:0000259" key="5">
    <source>
        <dbReference type="Pfam" id="PF13458"/>
    </source>
</evidence>
<evidence type="ECO:0000256" key="2">
    <source>
        <dbReference type="ARBA" id="ARBA00022448"/>
    </source>
</evidence>
<dbReference type="Gene3D" id="3.40.50.2300">
    <property type="match status" value="2"/>
</dbReference>
<reference evidence="7" key="1">
    <citation type="journal article" date="2019" name="Int. J. Syst. Evol. Microbiol.">
        <title>The Global Catalogue of Microorganisms (GCM) 10K type strain sequencing project: providing services to taxonomists for standard genome sequencing and annotation.</title>
        <authorList>
            <consortium name="The Broad Institute Genomics Platform"/>
            <consortium name="The Broad Institute Genome Sequencing Center for Infectious Disease"/>
            <person name="Wu L."/>
            <person name="Ma J."/>
        </authorList>
    </citation>
    <scope>NUCLEOTIDE SEQUENCE [LARGE SCALE GENOMIC DNA]</scope>
    <source>
        <strain evidence="7">KCTC 23314</strain>
    </source>
</reference>
<evidence type="ECO:0000256" key="4">
    <source>
        <dbReference type="ARBA" id="ARBA00022970"/>
    </source>
</evidence>
<comment type="caution">
    <text evidence="6">The sequence shown here is derived from an EMBL/GenBank/DDBJ whole genome shotgun (WGS) entry which is preliminary data.</text>
</comment>
<keyword evidence="4" id="KW-0029">Amino-acid transport</keyword>